<keyword evidence="2" id="KW-0805">Transcription regulation</keyword>
<dbReference type="PROSITE" id="PS50937">
    <property type="entry name" value="HTH_MERR_2"/>
    <property type="match status" value="1"/>
</dbReference>
<dbReference type="InterPro" id="IPR047057">
    <property type="entry name" value="MerR_fam"/>
</dbReference>
<dbReference type="Gene3D" id="1.10.1660.10">
    <property type="match status" value="1"/>
</dbReference>
<dbReference type="RefSeq" id="WP_073785979.1">
    <property type="nucleotide sequence ID" value="NZ_JBITDR010000006.1"/>
</dbReference>
<protein>
    <submittedName>
        <fullName evidence="6">MerR family transcriptional regulator</fullName>
    </submittedName>
</protein>
<dbReference type="Pfam" id="PF13411">
    <property type="entry name" value="MerR_1"/>
    <property type="match status" value="1"/>
</dbReference>
<evidence type="ECO:0000256" key="4">
    <source>
        <dbReference type="ARBA" id="ARBA00023163"/>
    </source>
</evidence>
<dbReference type="STRING" id="1048205.AB852_09155"/>
<dbReference type="GO" id="GO:0003677">
    <property type="term" value="F:DNA binding"/>
    <property type="evidence" value="ECO:0007669"/>
    <property type="project" value="UniProtKB-KW"/>
</dbReference>
<organism evidence="6 7">
    <name type="scientific">Streptomyces uncialis</name>
    <dbReference type="NCBI Taxonomy" id="1048205"/>
    <lineage>
        <taxon>Bacteria</taxon>
        <taxon>Bacillati</taxon>
        <taxon>Actinomycetota</taxon>
        <taxon>Actinomycetes</taxon>
        <taxon>Kitasatosporales</taxon>
        <taxon>Streptomycetaceae</taxon>
        <taxon>Streptomyces</taxon>
    </lineage>
</organism>
<evidence type="ECO:0000313" key="6">
    <source>
        <dbReference type="EMBL" id="OKH94451.1"/>
    </source>
</evidence>
<dbReference type="SUPFAM" id="SSF46955">
    <property type="entry name" value="Putative DNA-binding domain"/>
    <property type="match status" value="1"/>
</dbReference>
<evidence type="ECO:0000256" key="1">
    <source>
        <dbReference type="ARBA" id="ARBA00022491"/>
    </source>
</evidence>
<keyword evidence="3" id="KW-0238">DNA-binding</keyword>
<keyword evidence="1" id="KW-0678">Repressor</keyword>
<accession>A0A1Q4V9C6</accession>
<comment type="caution">
    <text evidence="6">The sequence shown here is derived from an EMBL/GenBank/DDBJ whole genome shotgun (WGS) entry which is preliminary data.</text>
</comment>
<proteinExistence type="predicted"/>
<gene>
    <name evidence="6" type="ORF">AB852_09155</name>
</gene>
<dbReference type="InterPro" id="IPR000551">
    <property type="entry name" value="MerR-type_HTH_dom"/>
</dbReference>
<evidence type="ECO:0000313" key="7">
    <source>
        <dbReference type="Proteomes" id="UP000186455"/>
    </source>
</evidence>
<dbReference type="SMART" id="SM00422">
    <property type="entry name" value="HTH_MERR"/>
    <property type="match status" value="1"/>
</dbReference>
<evidence type="ECO:0000259" key="5">
    <source>
        <dbReference type="PROSITE" id="PS50937"/>
    </source>
</evidence>
<evidence type="ECO:0000256" key="3">
    <source>
        <dbReference type="ARBA" id="ARBA00023125"/>
    </source>
</evidence>
<sequence>MTDDSVPIRKVADHFGLPLSTLHYWERRGLVTPHRRAGMRCYDTDQLYRIALIRLWRGTGTMSLDEIASLLAGPAADGLWRRTVVDRIAAIEAQRTRLGAAQTYLSHLLTCPHDEALDRCPGFRSRTPVPPSPS</sequence>
<reference evidence="6 7" key="1">
    <citation type="submission" date="2015-06" db="EMBL/GenBank/DDBJ databases">
        <title>Cloning and characterization of the uncialamcin biosynthetic gene cluster.</title>
        <authorList>
            <person name="Yan X."/>
            <person name="Huang T."/>
            <person name="Ge H."/>
            <person name="Shen B."/>
        </authorList>
    </citation>
    <scope>NUCLEOTIDE SEQUENCE [LARGE SCALE GENOMIC DNA]</scope>
    <source>
        <strain evidence="6 7">DCA2648</strain>
    </source>
</reference>
<dbReference type="PANTHER" id="PTHR30204:SF69">
    <property type="entry name" value="MERR-FAMILY TRANSCRIPTIONAL REGULATOR"/>
    <property type="match status" value="1"/>
</dbReference>
<dbReference type="InterPro" id="IPR009061">
    <property type="entry name" value="DNA-bd_dom_put_sf"/>
</dbReference>
<name>A0A1Q4V9C6_9ACTN</name>
<dbReference type="AlphaFoldDB" id="A0A1Q4V9C6"/>
<keyword evidence="7" id="KW-1185">Reference proteome</keyword>
<dbReference type="Proteomes" id="UP000186455">
    <property type="component" value="Unassembled WGS sequence"/>
</dbReference>
<dbReference type="GO" id="GO:0003700">
    <property type="term" value="F:DNA-binding transcription factor activity"/>
    <property type="evidence" value="ECO:0007669"/>
    <property type="project" value="InterPro"/>
</dbReference>
<dbReference type="EMBL" id="LFBV01000002">
    <property type="protein sequence ID" value="OKH94451.1"/>
    <property type="molecule type" value="Genomic_DNA"/>
</dbReference>
<keyword evidence="4" id="KW-0804">Transcription</keyword>
<evidence type="ECO:0000256" key="2">
    <source>
        <dbReference type="ARBA" id="ARBA00023015"/>
    </source>
</evidence>
<dbReference type="PANTHER" id="PTHR30204">
    <property type="entry name" value="REDOX-CYCLING DRUG-SENSING TRANSCRIPTIONAL ACTIVATOR SOXR"/>
    <property type="match status" value="1"/>
</dbReference>
<feature type="domain" description="HTH merR-type" evidence="5">
    <location>
        <begin position="1"/>
        <end position="73"/>
    </location>
</feature>